<evidence type="ECO:0000313" key="1">
    <source>
        <dbReference type="EMBL" id="MCA9729992.1"/>
    </source>
</evidence>
<protein>
    <recommendedName>
        <fullName evidence="3">N-formylglutamate amidohydrolase</fullName>
    </recommendedName>
</protein>
<organism evidence="1 2">
    <name type="scientific">Eiseniibacteriota bacterium</name>
    <dbReference type="NCBI Taxonomy" id="2212470"/>
    <lineage>
        <taxon>Bacteria</taxon>
        <taxon>Candidatus Eiseniibacteriota</taxon>
    </lineage>
</organism>
<dbReference type="AlphaFoldDB" id="A0A956M3H3"/>
<evidence type="ECO:0000313" key="2">
    <source>
        <dbReference type="Proteomes" id="UP000697710"/>
    </source>
</evidence>
<dbReference type="EMBL" id="JAGQHR010000932">
    <property type="protein sequence ID" value="MCA9729992.1"/>
    <property type="molecule type" value="Genomic_DNA"/>
</dbReference>
<accession>A0A956M3H3</accession>
<reference evidence="1" key="2">
    <citation type="journal article" date="2021" name="Microbiome">
        <title>Successional dynamics and alternative stable states in a saline activated sludge microbial community over 9 years.</title>
        <authorList>
            <person name="Wang Y."/>
            <person name="Ye J."/>
            <person name="Ju F."/>
            <person name="Liu L."/>
            <person name="Boyd J.A."/>
            <person name="Deng Y."/>
            <person name="Parks D.H."/>
            <person name="Jiang X."/>
            <person name="Yin X."/>
            <person name="Woodcroft B.J."/>
            <person name="Tyson G.W."/>
            <person name="Hugenholtz P."/>
            <person name="Polz M.F."/>
            <person name="Zhang T."/>
        </authorList>
    </citation>
    <scope>NUCLEOTIDE SEQUENCE</scope>
    <source>
        <strain evidence="1">HKST-UBA01</strain>
    </source>
</reference>
<dbReference type="Proteomes" id="UP000697710">
    <property type="component" value="Unassembled WGS sequence"/>
</dbReference>
<evidence type="ECO:0008006" key="3">
    <source>
        <dbReference type="Google" id="ProtNLM"/>
    </source>
</evidence>
<proteinExistence type="predicted"/>
<feature type="non-terminal residue" evidence="1">
    <location>
        <position position="291"/>
    </location>
</feature>
<reference evidence="1" key="1">
    <citation type="submission" date="2020-04" db="EMBL/GenBank/DDBJ databases">
        <authorList>
            <person name="Zhang T."/>
        </authorList>
    </citation>
    <scope>NUCLEOTIDE SEQUENCE</scope>
    <source>
        <strain evidence="1">HKST-UBA01</strain>
    </source>
</reference>
<gene>
    <name evidence="1" type="ORF">KC729_20070</name>
</gene>
<comment type="caution">
    <text evidence="1">The sequence shown here is derived from an EMBL/GenBank/DDBJ whole genome shotgun (WGS) entry which is preliminary data.</text>
</comment>
<sequence length="291" mass="33132">MTDFTPFDDPSGPLTGSFDDIARIVPVAAGGDGPFRERDLVSIDTIHDGPCIPVELGPLSPAARHAFEHAYSDERDWGAHYVADSVSRHLGLEGYLRVQLARPLLDFGRFAGIHETAIDPTMRYAISPPMARHLDDRQKRLLLERGYDEIFQALARWIEGKRIKLAIHTYRPSNEIGTRRPEVSLLLRSPSYDQNTDLRQTTFFELYPRDLVEFTADRILAYRMAMTLEQAFIPTGINSPYLLPDGAVEIRLQVWSFFHFVKRRLEEEGASTGIGSPEYEAVWRMLLNTNR</sequence>
<name>A0A956M3H3_UNCEI</name>
<dbReference type="Gene3D" id="3.40.630.40">
    <property type="entry name" value="Zn-dependent exopeptidases"/>
    <property type="match status" value="1"/>
</dbReference>